<dbReference type="KEGG" id="rba:RB6243"/>
<feature type="region of interest" description="Disordered" evidence="1">
    <location>
        <begin position="1"/>
        <end position="22"/>
    </location>
</feature>
<dbReference type="EnsemblBacteria" id="CAD74685">
    <property type="protein sequence ID" value="CAD74685"/>
    <property type="gene ID" value="RB6243"/>
</dbReference>
<protein>
    <submittedName>
        <fullName evidence="2">Uncharacterized protein</fullName>
    </submittedName>
</protein>
<keyword evidence="3" id="KW-1185">Reference proteome</keyword>
<organism evidence="2 3">
    <name type="scientific">Rhodopirellula baltica (strain DSM 10527 / NCIMB 13988 / SH1)</name>
    <dbReference type="NCBI Taxonomy" id="243090"/>
    <lineage>
        <taxon>Bacteria</taxon>
        <taxon>Pseudomonadati</taxon>
        <taxon>Planctomycetota</taxon>
        <taxon>Planctomycetia</taxon>
        <taxon>Pirellulales</taxon>
        <taxon>Pirellulaceae</taxon>
        <taxon>Rhodopirellula</taxon>
    </lineage>
</organism>
<dbReference type="AlphaFoldDB" id="Q7UQL6"/>
<dbReference type="EMBL" id="BX294143">
    <property type="protein sequence ID" value="CAD74685.1"/>
    <property type="molecule type" value="Genomic_DNA"/>
</dbReference>
<name>Q7UQL6_RHOBA</name>
<evidence type="ECO:0000256" key="1">
    <source>
        <dbReference type="SAM" id="MobiDB-lite"/>
    </source>
</evidence>
<dbReference type="STRING" id="243090.RB6243"/>
<sequence length="86" mass="9557">MLGEMQHGEVESTQKKLAEIRQQSSPQLNWPATFSKACFDSERWWDCFLANSARFSDQTAHAATERGRQGVVLGDSKTSVLNGLSP</sequence>
<accession>Q7UQL6</accession>
<dbReference type="HOGENOM" id="CLU_2495788_0_0_0"/>
<dbReference type="Proteomes" id="UP000001025">
    <property type="component" value="Chromosome"/>
</dbReference>
<reference evidence="2 3" key="1">
    <citation type="journal article" date="2003" name="Proc. Natl. Acad. Sci. U.S.A.">
        <title>Complete genome sequence of the marine planctomycete Pirellula sp. strain 1.</title>
        <authorList>
            <person name="Gloeckner F.O."/>
            <person name="Kube M."/>
            <person name="Bauer M."/>
            <person name="Teeling H."/>
            <person name="Lombardot T."/>
            <person name="Ludwig W."/>
            <person name="Gade D."/>
            <person name="Beck A."/>
            <person name="Borzym K."/>
            <person name="Heitmann K."/>
            <person name="Rabus R."/>
            <person name="Schlesner H."/>
            <person name="Amann R."/>
            <person name="Reinhardt R."/>
        </authorList>
    </citation>
    <scope>NUCLEOTIDE SEQUENCE [LARGE SCALE GENOMIC DNA]</scope>
    <source>
        <strain evidence="3">DSM 10527 / NCIMB 13988 / SH1</strain>
    </source>
</reference>
<evidence type="ECO:0000313" key="3">
    <source>
        <dbReference type="Proteomes" id="UP000001025"/>
    </source>
</evidence>
<gene>
    <name evidence="2" type="ordered locus">RB6243</name>
</gene>
<dbReference type="InParanoid" id="Q7UQL6"/>
<feature type="compositionally biased region" description="Basic and acidic residues" evidence="1">
    <location>
        <begin position="1"/>
        <end position="19"/>
    </location>
</feature>
<proteinExistence type="predicted"/>
<evidence type="ECO:0000313" key="2">
    <source>
        <dbReference type="EMBL" id="CAD74685.1"/>
    </source>
</evidence>